<proteinExistence type="predicted"/>
<evidence type="ECO:0000256" key="1">
    <source>
        <dbReference type="SAM" id="SignalP"/>
    </source>
</evidence>
<gene>
    <name evidence="2" type="ORF">JF625_25860</name>
</gene>
<name>A0A952KGB0_9PROT</name>
<dbReference type="SUPFAM" id="SSF53822">
    <property type="entry name" value="Periplasmic binding protein-like I"/>
    <property type="match status" value="1"/>
</dbReference>
<organism evidence="2 3">
    <name type="scientific">Inquilinus limosus</name>
    <dbReference type="NCBI Taxonomy" id="171674"/>
    <lineage>
        <taxon>Bacteria</taxon>
        <taxon>Pseudomonadati</taxon>
        <taxon>Pseudomonadota</taxon>
        <taxon>Alphaproteobacteria</taxon>
        <taxon>Rhodospirillales</taxon>
        <taxon>Rhodospirillaceae</taxon>
        <taxon>Inquilinus</taxon>
    </lineage>
</organism>
<dbReference type="Proteomes" id="UP000700706">
    <property type="component" value="Unassembled WGS sequence"/>
</dbReference>
<protein>
    <submittedName>
        <fullName evidence="2">ABC transporter permease</fullName>
    </submittedName>
</protein>
<dbReference type="PANTHER" id="PTHR35271">
    <property type="entry name" value="ABC TRANSPORTER, SUBSTRATE-BINDING LIPOPROTEIN-RELATED"/>
    <property type="match status" value="1"/>
</dbReference>
<feature type="signal peptide" evidence="1">
    <location>
        <begin position="1"/>
        <end position="23"/>
    </location>
</feature>
<reference evidence="2" key="1">
    <citation type="submission" date="2020-06" db="EMBL/GenBank/DDBJ databases">
        <title>Stable isotope informed genome-resolved metagenomics uncovers potential trophic interactions in rhizosphere soil.</title>
        <authorList>
            <person name="Starr E.P."/>
            <person name="Shi S."/>
            <person name="Blazewicz S.J."/>
            <person name="Koch B.J."/>
            <person name="Probst A.J."/>
            <person name="Hungate B.A."/>
            <person name="Pett-Ridge J."/>
            <person name="Firestone M.K."/>
            <person name="Banfield J.F."/>
        </authorList>
    </citation>
    <scope>NUCLEOTIDE SEQUENCE</scope>
    <source>
        <strain evidence="2">YM_69_17</strain>
    </source>
</reference>
<dbReference type="AlphaFoldDB" id="A0A952KGB0"/>
<dbReference type="EMBL" id="JAEKLZ010000424">
    <property type="protein sequence ID" value="MBW8728557.1"/>
    <property type="molecule type" value="Genomic_DNA"/>
</dbReference>
<dbReference type="Gene3D" id="3.40.50.2300">
    <property type="match status" value="1"/>
</dbReference>
<comment type="caution">
    <text evidence="2">The sequence shown here is derived from an EMBL/GenBank/DDBJ whole genome shotgun (WGS) entry which is preliminary data.</text>
</comment>
<evidence type="ECO:0000313" key="3">
    <source>
        <dbReference type="Proteomes" id="UP000700706"/>
    </source>
</evidence>
<dbReference type="Pfam" id="PF04392">
    <property type="entry name" value="ABC_sub_bind"/>
    <property type="match status" value="1"/>
</dbReference>
<dbReference type="InterPro" id="IPR007487">
    <property type="entry name" value="ABC_transpt-TYRBP-like"/>
</dbReference>
<feature type="non-terminal residue" evidence="2">
    <location>
        <position position="131"/>
    </location>
</feature>
<accession>A0A952KGB0</accession>
<dbReference type="PANTHER" id="PTHR35271:SF1">
    <property type="entry name" value="ABC TRANSPORTER, SUBSTRATE-BINDING LIPOPROTEIN"/>
    <property type="match status" value="1"/>
</dbReference>
<dbReference type="InterPro" id="IPR028082">
    <property type="entry name" value="Peripla_BP_I"/>
</dbReference>
<evidence type="ECO:0000313" key="2">
    <source>
        <dbReference type="EMBL" id="MBW8728557.1"/>
    </source>
</evidence>
<sequence>MQISRLALAAGAALALLSSAAVAADKVTVAVTQIVEHPALDAARDGVKKALEEAGYKDGENLVFQWESAHGNPATAAQIAQKFIVENPNVIVPIATPSAQAVVAATQDIPVVFTAVTDPAGAQLVKNLEHP</sequence>
<feature type="chain" id="PRO_5036680103" evidence="1">
    <location>
        <begin position="24"/>
        <end position="131"/>
    </location>
</feature>
<keyword evidence="1" id="KW-0732">Signal</keyword>